<feature type="region of interest" description="Disordered" evidence="3">
    <location>
        <begin position="1"/>
        <end position="45"/>
    </location>
</feature>
<dbReference type="Gene3D" id="1.10.3210.10">
    <property type="entry name" value="Hypothetical protein af1432"/>
    <property type="match status" value="1"/>
</dbReference>
<dbReference type="InterPro" id="IPR050135">
    <property type="entry name" value="dGTPase-like"/>
</dbReference>
<dbReference type="InterPro" id="IPR023023">
    <property type="entry name" value="dNTPase_2"/>
</dbReference>
<dbReference type="GO" id="GO:0008832">
    <property type="term" value="F:dGTPase activity"/>
    <property type="evidence" value="ECO:0007669"/>
    <property type="project" value="TreeGrafter"/>
</dbReference>
<dbReference type="InterPro" id="IPR027432">
    <property type="entry name" value="dGTP_triphosphohydrolase_C"/>
</dbReference>
<comment type="caution">
    <text evidence="5">The sequence shown here is derived from an EMBL/GenBank/DDBJ whole genome shotgun (WGS) entry which is preliminary data.</text>
</comment>
<dbReference type="PROSITE" id="PS51831">
    <property type="entry name" value="HD"/>
    <property type="match status" value="1"/>
</dbReference>
<dbReference type="RefSeq" id="WP_125002423.1">
    <property type="nucleotide sequence ID" value="NZ_RQXT01000029.1"/>
</dbReference>
<sequence length="487" mass="55050">MKTTGTGQTTKVEISPQPAKPLKPLYRKEDETREVTKPDDHDKEWRDNYTRDYGRIVHSASFRRQQGKTQVFPGHESDFFRNRLTHSLEVAQIAQGIAERLNHRHPEVLKHDPIKGSLCATASLVHDIGHPPFGHNGERALDKAMLQYGGFEGNAQTFRILTRLEKKERYKTPVGGDDRAGLNLCHRTLAATLKYDKRIATVRKSDAKLEKGYYGSESEIIANIKRSVLGDYQLPKGKQFKTIECAIMDMADDIAYSVYDLEDCLKVGFLTPAEMLASDDALLDEVAAAVSKQMGEREAIGRVDVQAVLIDIFSEIGEAASGEEDGKSDNLLLQLTRAYKASRKLSEDGYARTQFSSELVHRFIEAVELDYNEECPALSDVIWPREIRLRKEVLKQYTFIAAIYAPRVKLGEYRGYDLVSDIFEALMGDRGDLLMPADVRERIRKAAHVSVKAREVCDFVAGMTDRYAMEFWARLNSDTAESMFKPI</sequence>
<protein>
    <recommendedName>
        <fullName evidence="2">Deoxyguanosinetriphosphate triphosphohydrolase-like protein</fullName>
    </recommendedName>
</protein>
<evidence type="ECO:0000256" key="1">
    <source>
        <dbReference type="ARBA" id="ARBA00022801"/>
    </source>
</evidence>
<evidence type="ECO:0000259" key="4">
    <source>
        <dbReference type="PROSITE" id="PS51831"/>
    </source>
</evidence>
<dbReference type="InterPro" id="IPR006674">
    <property type="entry name" value="HD_domain"/>
</dbReference>
<dbReference type="HAMAP" id="MF_01212">
    <property type="entry name" value="dGTPase_type2"/>
    <property type="match status" value="1"/>
</dbReference>
<dbReference type="PANTHER" id="PTHR11373">
    <property type="entry name" value="DEOXYNUCLEOSIDE TRIPHOSPHATE TRIPHOSPHOHYDROLASE"/>
    <property type="match status" value="1"/>
</dbReference>
<evidence type="ECO:0000313" key="6">
    <source>
        <dbReference type="Proteomes" id="UP000273786"/>
    </source>
</evidence>
<name>A0A3P3FFJ5_9HYPH</name>
<dbReference type="NCBIfam" id="TIGR01353">
    <property type="entry name" value="dGTP_triPase"/>
    <property type="match status" value="1"/>
</dbReference>
<keyword evidence="6" id="KW-1185">Reference proteome</keyword>
<proteinExistence type="inferred from homology"/>
<feature type="compositionally biased region" description="Basic and acidic residues" evidence="3">
    <location>
        <begin position="26"/>
        <end position="45"/>
    </location>
</feature>
<reference evidence="5 6" key="1">
    <citation type="submission" date="2018-11" db="EMBL/GenBank/DDBJ databases">
        <title>the genome of Mesorhizobium tamadayense DSM 28320.</title>
        <authorList>
            <person name="Gao J."/>
        </authorList>
    </citation>
    <scope>NUCLEOTIDE SEQUENCE [LARGE SCALE GENOMIC DNA]</scope>
    <source>
        <strain evidence="5 6">DSM 28320</strain>
    </source>
</reference>
<dbReference type="Pfam" id="PF13286">
    <property type="entry name" value="HD_assoc"/>
    <property type="match status" value="1"/>
</dbReference>
<organism evidence="5 6">
    <name type="scientific">Mesorhizobium tamadayense</name>
    <dbReference type="NCBI Taxonomy" id="425306"/>
    <lineage>
        <taxon>Bacteria</taxon>
        <taxon>Pseudomonadati</taxon>
        <taxon>Pseudomonadota</taxon>
        <taxon>Alphaproteobacteria</taxon>
        <taxon>Hyphomicrobiales</taxon>
        <taxon>Phyllobacteriaceae</taxon>
        <taxon>Mesorhizobium</taxon>
    </lineage>
</organism>
<dbReference type="Gene3D" id="1.10.3550.10">
    <property type="entry name" value="eoxyguanosinetriphosphate triphosphohydrolase domain-like"/>
    <property type="match status" value="1"/>
</dbReference>
<keyword evidence="1 2" id="KW-0378">Hydrolase</keyword>
<dbReference type="AlphaFoldDB" id="A0A3P3FFJ5"/>
<evidence type="ECO:0000256" key="3">
    <source>
        <dbReference type="SAM" id="MobiDB-lite"/>
    </source>
</evidence>
<dbReference type="Proteomes" id="UP000273786">
    <property type="component" value="Unassembled WGS sequence"/>
</dbReference>
<dbReference type="InterPro" id="IPR003607">
    <property type="entry name" value="HD/PDEase_dom"/>
</dbReference>
<feature type="compositionally biased region" description="Polar residues" evidence="3">
    <location>
        <begin position="1"/>
        <end position="12"/>
    </location>
</feature>
<dbReference type="PANTHER" id="PTHR11373:SF32">
    <property type="entry name" value="DEOXYGUANOSINETRIPHOSPHATE TRIPHOSPHOHYDROLASE"/>
    <property type="match status" value="1"/>
</dbReference>
<feature type="domain" description="HD" evidence="4">
    <location>
        <begin position="83"/>
        <end position="257"/>
    </location>
</feature>
<dbReference type="GO" id="GO:0006203">
    <property type="term" value="P:dGTP catabolic process"/>
    <property type="evidence" value="ECO:0007669"/>
    <property type="project" value="TreeGrafter"/>
</dbReference>
<dbReference type="EMBL" id="RQXT01000029">
    <property type="protein sequence ID" value="RRH96902.1"/>
    <property type="molecule type" value="Genomic_DNA"/>
</dbReference>
<accession>A0A3P3FFJ5</accession>
<evidence type="ECO:0000313" key="5">
    <source>
        <dbReference type="EMBL" id="RRH96902.1"/>
    </source>
</evidence>
<evidence type="ECO:0000256" key="2">
    <source>
        <dbReference type="HAMAP-Rule" id="MF_01212"/>
    </source>
</evidence>
<comment type="similarity">
    <text evidence="2">Belongs to the dGTPase family. Type 2 subfamily.</text>
</comment>
<dbReference type="InterPro" id="IPR026875">
    <property type="entry name" value="PHydrolase_assoc_dom"/>
</dbReference>
<dbReference type="Pfam" id="PF01966">
    <property type="entry name" value="HD"/>
    <property type="match status" value="1"/>
</dbReference>
<dbReference type="InterPro" id="IPR006261">
    <property type="entry name" value="dGTPase"/>
</dbReference>
<dbReference type="SMART" id="SM00471">
    <property type="entry name" value="HDc"/>
    <property type="match status" value="1"/>
</dbReference>
<dbReference type="CDD" id="cd00077">
    <property type="entry name" value="HDc"/>
    <property type="match status" value="1"/>
</dbReference>
<dbReference type="OrthoDB" id="9803619at2"/>
<gene>
    <name evidence="5" type="primary">dgt</name>
    <name evidence="5" type="ORF">EH240_21665</name>
</gene>
<dbReference type="SUPFAM" id="SSF109604">
    <property type="entry name" value="HD-domain/PDEase-like"/>
    <property type="match status" value="1"/>
</dbReference>